<dbReference type="InterPro" id="IPR040044">
    <property type="entry name" value="SRR1L"/>
</dbReference>
<dbReference type="InterPro" id="IPR012942">
    <property type="entry name" value="SRR1-like"/>
</dbReference>
<feature type="region of interest" description="Disordered" evidence="2">
    <location>
        <begin position="246"/>
        <end position="266"/>
    </location>
</feature>
<feature type="region of interest" description="Disordered" evidence="2">
    <location>
        <begin position="1"/>
        <end position="41"/>
    </location>
</feature>
<proteinExistence type="inferred from homology"/>
<dbReference type="GeneID" id="85365044"/>
<feature type="compositionally biased region" description="Low complexity" evidence="2">
    <location>
        <begin position="247"/>
        <end position="266"/>
    </location>
</feature>
<keyword evidence="5" id="KW-1185">Reference proteome</keyword>
<feature type="domain" description="SRR1-like" evidence="3">
    <location>
        <begin position="66"/>
        <end position="226"/>
    </location>
</feature>
<dbReference type="EMBL" id="JAUEPS010000014">
    <property type="protein sequence ID" value="KAK0459564.1"/>
    <property type="molecule type" value="Genomic_DNA"/>
</dbReference>
<comment type="caution">
    <text evidence="4">The sequence shown here is derived from an EMBL/GenBank/DDBJ whole genome shotgun (WGS) entry which is preliminary data.</text>
</comment>
<protein>
    <submittedName>
        <fullName evidence="4">SRR1-domain-containing protein</fullName>
    </submittedName>
</protein>
<dbReference type="Pfam" id="PF07985">
    <property type="entry name" value="SRR1"/>
    <property type="match status" value="1"/>
</dbReference>
<feature type="compositionally biased region" description="Basic and acidic residues" evidence="2">
    <location>
        <begin position="30"/>
        <end position="41"/>
    </location>
</feature>
<accession>A0AA39KGZ3</accession>
<dbReference type="PANTHER" id="PTHR28626:SF3">
    <property type="entry name" value="SRR1-LIKE PROTEIN"/>
    <property type="match status" value="1"/>
</dbReference>
<evidence type="ECO:0000256" key="2">
    <source>
        <dbReference type="SAM" id="MobiDB-lite"/>
    </source>
</evidence>
<name>A0AA39KGZ3_ARMTA</name>
<dbReference type="Proteomes" id="UP001175211">
    <property type="component" value="Unassembled WGS sequence"/>
</dbReference>
<sequence length="266" mass="29241">MSSQTTPPGSSSEFIAVSSQRKRKNRPRRDRPSVSDLVERTKQDLQNDPWTAAAIQIVRESSGAIHNNGCPDVLCLGLGSPCSSPNSRAQLAFLLLICKSLNIDHSRVSLYDPVFTEEDLCFFAEQKLKVLPTNNEREGYAIESPTLVYMPHCDMELHEGILKDNSTVRNAVLICNRLGDYVESNPSHKLEARVPYLCRIVPFLVSVPLPPSNVWPTAFNNTSVQYLPICNFDAWSSENVPYSGEQSAALSASDGDASAEAGARKA</sequence>
<evidence type="ECO:0000313" key="5">
    <source>
        <dbReference type="Proteomes" id="UP001175211"/>
    </source>
</evidence>
<evidence type="ECO:0000313" key="4">
    <source>
        <dbReference type="EMBL" id="KAK0459564.1"/>
    </source>
</evidence>
<evidence type="ECO:0000256" key="1">
    <source>
        <dbReference type="ARBA" id="ARBA00009856"/>
    </source>
</evidence>
<dbReference type="GO" id="GO:0005737">
    <property type="term" value="C:cytoplasm"/>
    <property type="evidence" value="ECO:0007669"/>
    <property type="project" value="TreeGrafter"/>
</dbReference>
<feature type="compositionally biased region" description="Basic residues" evidence="2">
    <location>
        <begin position="20"/>
        <end position="29"/>
    </location>
</feature>
<gene>
    <name evidence="4" type="ORF">EV420DRAFT_273747</name>
</gene>
<feature type="compositionally biased region" description="Polar residues" evidence="2">
    <location>
        <begin position="1"/>
        <end position="19"/>
    </location>
</feature>
<dbReference type="PANTHER" id="PTHR28626">
    <property type="entry name" value="SRR1-LIKE PROTEIN"/>
    <property type="match status" value="1"/>
</dbReference>
<reference evidence="4" key="1">
    <citation type="submission" date="2023-06" db="EMBL/GenBank/DDBJ databases">
        <authorList>
            <consortium name="Lawrence Berkeley National Laboratory"/>
            <person name="Ahrendt S."/>
            <person name="Sahu N."/>
            <person name="Indic B."/>
            <person name="Wong-Bajracharya J."/>
            <person name="Merenyi Z."/>
            <person name="Ke H.-M."/>
            <person name="Monk M."/>
            <person name="Kocsube S."/>
            <person name="Drula E."/>
            <person name="Lipzen A."/>
            <person name="Balint B."/>
            <person name="Henrissat B."/>
            <person name="Andreopoulos B."/>
            <person name="Martin F.M."/>
            <person name="Harder C.B."/>
            <person name="Rigling D."/>
            <person name="Ford K.L."/>
            <person name="Foster G.D."/>
            <person name="Pangilinan J."/>
            <person name="Papanicolaou A."/>
            <person name="Barry K."/>
            <person name="LaButti K."/>
            <person name="Viragh M."/>
            <person name="Koriabine M."/>
            <person name="Yan M."/>
            <person name="Riley R."/>
            <person name="Champramary S."/>
            <person name="Plett K.L."/>
            <person name="Tsai I.J."/>
            <person name="Slot J."/>
            <person name="Sipos G."/>
            <person name="Plett J."/>
            <person name="Nagy L.G."/>
            <person name="Grigoriev I.V."/>
        </authorList>
    </citation>
    <scope>NUCLEOTIDE SEQUENCE</scope>
    <source>
        <strain evidence="4">CCBAS 213</strain>
    </source>
</reference>
<evidence type="ECO:0000259" key="3">
    <source>
        <dbReference type="Pfam" id="PF07985"/>
    </source>
</evidence>
<comment type="similarity">
    <text evidence="1">Belongs to the SRR1 family.</text>
</comment>
<dbReference type="GO" id="GO:0005634">
    <property type="term" value="C:nucleus"/>
    <property type="evidence" value="ECO:0007669"/>
    <property type="project" value="TreeGrafter"/>
</dbReference>
<dbReference type="AlphaFoldDB" id="A0AA39KGZ3"/>
<organism evidence="4 5">
    <name type="scientific">Armillaria tabescens</name>
    <name type="common">Ringless honey mushroom</name>
    <name type="synonym">Agaricus tabescens</name>
    <dbReference type="NCBI Taxonomy" id="1929756"/>
    <lineage>
        <taxon>Eukaryota</taxon>
        <taxon>Fungi</taxon>
        <taxon>Dikarya</taxon>
        <taxon>Basidiomycota</taxon>
        <taxon>Agaricomycotina</taxon>
        <taxon>Agaricomycetes</taxon>
        <taxon>Agaricomycetidae</taxon>
        <taxon>Agaricales</taxon>
        <taxon>Marasmiineae</taxon>
        <taxon>Physalacriaceae</taxon>
        <taxon>Desarmillaria</taxon>
    </lineage>
</organism>
<dbReference type="RefSeq" id="XP_060331761.1">
    <property type="nucleotide sequence ID" value="XM_060481496.1"/>
</dbReference>